<dbReference type="AlphaFoldDB" id="M2BGJ7"/>
<accession>M2BGJ7</accession>
<dbReference type="HOGENOM" id="CLU_1325869_0_0_12"/>
<comment type="caution">
    <text evidence="2">The sequence shown here is derived from an EMBL/GenBank/DDBJ whole genome shotgun (WGS) entry which is preliminary data.</text>
</comment>
<feature type="chain" id="PRO_5004021371" description="Lipoprotein" evidence="1">
    <location>
        <begin position="24"/>
        <end position="209"/>
    </location>
</feature>
<protein>
    <recommendedName>
        <fullName evidence="4">Lipoprotein</fullName>
    </recommendedName>
</protein>
<dbReference type="PROSITE" id="PS51257">
    <property type="entry name" value="PROKAR_LIPOPROTEIN"/>
    <property type="match status" value="1"/>
</dbReference>
<keyword evidence="1" id="KW-0732">Signal</keyword>
<evidence type="ECO:0008006" key="4">
    <source>
        <dbReference type="Google" id="ProtNLM"/>
    </source>
</evidence>
<evidence type="ECO:0000313" key="3">
    <source>
        <dbReference type="Proteomes" id="UP000016183"/>
    </source>
</evidence>
<dbReference type="EMBL" id="AGDZ01000022">
    <property type="protein sequence ID" value="EMB24157.1"/>
    <property type="molecule type" value="Genomic_DNA"/>
</dbReference>
<evidence type="ECO:0000313" key="2">
    <source>
        <dbReference type="EMBL" id="EMB24157.1"/>
    </source>
</evidence>
<dbReference type="RefSeq" id="WP_010695858.1">
    <property type="nucleotide sequence ID" value="NZ_KB442453.1"/>
</dbReference>
<sequence length="209" mass="24065">MRKIYIICIAVITMSLTSCLPSARLYILNATDDHILVEVKTIYQVSSDKFYDVKVQYDGMMSFKKDEETSSTFSLSVALAPIVIKPSEFASLACKIGSLDILLSMGFGISISRDEDGKEFIDMDKIIKALDTVFIEMNVYKIVPNESGKELLYTKKDILNEKNIYFTVFNLKKEIDIDQKYKKFFKREFLSNSSYIVIREKTEEEKNED</sequence>
<reference evidence="2 3" key="1">
    <citation type="submission" date="2012-01" db="EMBL/GenBank/DDBJ databases">
        <title>The Genome Sequence of Treponema denticola SP33.</title>
        <authorList>
            <consortium name="The Broad Institute Genome Sequencing Platform"/>
            <person name="Earl A."/>
            <person name="Ward D."/>
            <person name="Feldgarden M."/>
            <person name="Gevers D."/>
            <person name="Blanton J.M."/>
            <person name="Fenno C.J."/>
            <person name="Baranova O.V."/>
            <person name="Mathney J."/>
            <person name="Dewhirst F.E."/>
            <person name="Izard J."/>
            <person name="Young S.K."/>
            <person name="Zeng Q."/>
            <person name="Gargeya S."/>
            <person name="Fitzgerald M."/>
            <person name="Haas B."/>
            <person name="Abouelleil A."/>
            <person name="Alvarado L."/>
            <person name="Arachchi H.M."/>
            <person name="Berlin A."/>
            <person name="Chapman S.B."/>
            <person name="Gearin G."/>
            <person name="Goldberg J."/>
            <person name="Griggs A."/>
            <person name="Gujja S."/>
            <person name="Hansen M."/>
            <person name="Heiman D."/>
            <person name="Howarth C."/>
            <person name="Larimer J."/>
            <person name="Lui A."/>
            <person name="MacDonald P.J.P."/>
            <person name="McCowen C."/>
            <person name="Montmayeur A."/>
            <person name="Murphy C."/>
            <person name="Neiman D."/>
            <person name="Pearson M."/>
            <person name="Priest M."/>
            <person name="Roberts A."/>
            <person name="Saif S."/>
            <person name="Shea T."/>
            <person name="Sisk P."/>
            <person name="Stolte C."/>
            <person name="Sykes S."/>
            <person name="Wortman J."/>
            <person name="Nusbaum C."/>
            <person name="Birren B."/>
        </authorList>
    </citation>
    <scope>NUCLEOTIDE SEQUENCE [LARGE SCALE GENOMIC DNA]</scope>
    <source>
        <strain evidence="2 3">SP33</strain>
    </source>
</reference>
<dbReference type="PATRIC" id="fig|999437.3.peg.1655"/>
<name>M2BGJ7_TREDN</name>
<gene>
    <name evidence="2" type="ORF">HMPREF9733_01606</name>
</gene>
<evidence type="ECO:0000256" key="1">
    <source>
        <dbReference type="SAM" id="SignalP"/>
    </source>
</evidence>
<organism evidence="2 3">
    <name type="scientific">Treponema denticola SP33</name>
    <dbReference type="NCBI Taxonomy" id="999437"/>
    <lineage>
        <taxon>Bacteria</taxon>
        <taxon>Pseudomonadati</taxon>
        <taxon>Spirochaetota</taxon>
        <taxon>Spirochaetia</taxon>
        <taxon>Spirochaetales</taxon>
        <taxon>Treponemataceae</taxon>
        <taxon>Treponema</taxon>
    </lineage>
</organism>
<dbReference type="Proteomes" id="UP000016183">
    <property type="component" value="Unassembled WGS sequence"/>
</dbReference>
<feature type="signal peptide" evidence="1">
    <location>
        <begin position="1"/>
        <end position="23"/>
    </location>
</feature>
<proteinExistence type="predicted"/>